<dbReference type="Pfam" id="PF00753">
    <property type="entry name" value="Lactamase_B"/>
    <property type="match status" value="1"/>
</dbReference>
<accession>A0A4P6EN12</accession>
<proteinExistence type="predicted"/>
<dbReference type="PANTHER" id="PTHR42951">
    <property type="entry name" value="METALLO-BETA-LACTAMASE DOMAIN-CONTAINING"/>
    <property type="match status" value="1"/>
</dbReference>
<dbReference type="InterPro" id="IPR001279">
    <property type="entry name" value="Metallo-B-lactamas"/>
</dbReference>
<dbReference type="SMART" id="SM00849">
    <property type="entry name" value="Lactamase_B"/>
    <property type="match status" value="1"/>
</dbReference>
<dbReference type="Gene3D" id="3.60.15.10">
    <property type="entry name" value="Ribonuclease Z/Hydroxyacylglutathione hydrolase-like"/>
    <property type="match status" value="1"/>
</dbReference>
<keyword evidence="2" id="KW-0378">Hydrolase</keyword>
<protein>
    <submittedName>
        <fullName evidence="2">MBL fold metallo-hydrolase</fullName>
    </submittedName>
</protein>
<dbReference type="AlphaFoldDB" id="A0A4P6EN12"/>
<gene>
    <name evidence="2" type="ORF">ET475_04250</name>
</gene>
<dbReference type="KEGG" id="mprt:ET475_04250"/>
<dbReference type="EMBL" id="CP035494">
    <property type="protein sequence ID" value="QAY59278.1"/>
    <property type="molecule type" value="Genomic_DNA"/>
</dbReference>
<dbReference type="SUPFAM" id="SSF56281">
    <property type="entry name" value="Metallo-hydrolase/oxidoreductase"/>
    <property type="match status" value="1"/>
</dbReference>
<reference evidence="2 3" key="1">
    <citation type="submission" date="2019-01" db="EMBL/GenBank/DDBJ databases">
        <title>Genome sequencing of strain DFW100M-13.</title>
        <authorList>
            <person name="Heo J."/>
            <person name="Kim S.-J."/>
            <person name="Kim J.-S."/>
            <person name="Hong S.-B."/>
            <person name="Kwon S.-W."/>
        </authorList>
    </citation>
    <scope>NUCLEOTIDE SEQUENCE [LARGE SCALE GENOMIC DNA]</scope>
    <source>
        <strain evidence="2 3">DFW100M-13</strain>
    </source>
</reference>
<evidence type="ECO:0000313" key="2">
    <source>
        <dbReference type="EMBL" id="QAY59278.1"/>
    </source>
</evidence>
<feature type="domain" description="Metallo-beta-lactamase" evidence="1">
    <location>
        <begin position="36"/>
        <end position="216"/>
    </location>
</feature>
<dbReference type="InterPro" id="IPR050855">
    <property type="entry name" value="NDM-1-like"/>
</dbReference>
<name>A0A4P6EN12_9MICO</name>
<evidence type="ECO:0000259" key="1">
    <source>
        <dbReference type="SMART" id="SM00849"/>
    </source>
</evidence>
<dbReference type="PANTHER" id="PTHR42951:SF4">
    <property type="entry name" value="ACYL-COENZYME A THIOESTERASE MBLAC2"/>
    <property type="match status" value="1"/>
</dbReference>
<dbReference type="CDD" id="cd16282">
    <property type="entry name" value="metallo-hydrolase-like_MBL-fold"/>
    <property type="match status" value="1"/>
</dbReference>
<sequence length="308" mass="33261">MPPGLRTRKARSMAELMHRIADGVWAYIQPDGGWMVNNMGVITGRDGSTIVDVTSTEARTRAFLEAVAAVTDEPARRLVLTHAHPDHCMGASLLPDVEVIAHRGAADELRAPEPPAPHIFEPFEQGDVHPRIPTVVFEDAVTITPAENPVEVRHPGGPAHTRGDSYVWLPEQRVLFAGDLVFSGGTPFALSGSPAGWLRALEQMARLEPEVVVPGHGPIGGVELFAPVADYLRFVIEAAAEAHRRGLSPLEAARALDLGAFAGLLEPERIAGNLHRAFAELDGAEPDMDAAWQDMYEYNGSHSLEVHA</sequence>
<dbReference type="InterPro" id="IPR036866">
    <property type="entry name" value="RibonucZ/Hydroxyglut_hydro"/>
</dbReference>
<evidence type="ECO:0000313" key="3">
    <source>
        <dbReference type="Proteomes" id="UP000293995"/>
    </source>
</evidence>
<organism evidence="2 3">
    <name type="scientific">Microbacterium protaetiae</name>
    <dbReference type="NCBI Taxonomy" id="2509458"/>
    <lineage>
        <taxon>Bacteria</taxon>
        <taxon>Bacillati</taxon>
        <taxon>Actinomycetota</taxon>
        <taxon>Actinomycetes</taxon>
        <taxon>Micrococcales</taxon>
        <taxon>Microbacteriaceae</taxon>
        <taxon>Microbacterium</taxon>
    </lineage>
</organism>
<keyword evidence="3" id="KW-1185">Reference proteome</keyword>
<dbReference type="Proteomes" id="UP000293995">
    <property type="component" value="Chromosome"/>
</dbReference>
<dbReference type="GO" id="GO:0016787">
    <property type="term" value="F:hydrolase activity"/>
    <property type="evidence" value="ECO:0007669"/>
    <property type="project" value="UniProtKB-KW"/>
</dbReference>
<dbReference type="OrthoDB" id="2273115at2"/>